<accession>A0A5B7EWM0</accession>
<sequence>MQPKHPATSPAMLPSIAKKTRKSLTLEVKLDIIHSHEGQQTLLTHSVLRTTFVALREMPPVHDRGPIFDESQN</sequence>
<reference evidence="1 2" key="1">
    <citation type="submission" date="2019-05" db="EMBL/GenBank/DDBJ databases">
        <title>Another draft genome of Portunus trituberculatus and its Hox gene families provides insights of decapod evolution.</title>
        <authorList>
            <person name="Jeong J.-H."/>
            <person name="Song I."/>
            <person name="Kim S."/>
            <person name="Choi T."/>
            <person name="Kim D."/>
            <person name="Ryu S."/>
            <person name="Kim W."/>
        </authorList>
    </citation>
    <scope>NUCLEOTIDE SEQUENCE [LARGE SCALE GENOMIC DNA]</scope>
    <source>
        <tissue evidence="1">Muscle</tissue>
    </source>
</reference>
<name>A0A5B7EWM0_PORTR</name>
<gene>
    <name evidence="1" type="ORF">E2C01_030182</name>
</gene>
<dbReference type="AlphaFoldDB" id="A0A5B7EWM0"/>
<dbReference type="Proteomes" id="UP000324222">
    <property type="component" value="Unassembled WGS sequence"/>
</dbReference>
<evidence type="ECO:0000313" key="1">
    <source>
        <dbReference type="EMBL" id="MPC36714.1"/>
    </source>
</evidence>
<comment type="caution">
    <text evidence="1">The sequence shown here is derived from an EMBL/GenBank/DDBJ whole genome shotgun (WGS) entry which is preliminary data.</text>
</comment>
<proteinExistence type="predicted"/>
<keyword evidence="2" id="KW-1185">Reference proteome</keyword>
<evidence type="ECO:0000313" key="2">
    <source>
        <dbReference type="Proteomes" id="UP000324222"/>
    </source>
</evidence>
<organism evidence="1 2">
    <name type="scientific">Portunus trituberculatus</name>
    <name type="common">Swimming crab</name>
    <name type="synonym">Neptunus trituberculatus</name>
    <dbReference type="NCBI Taxonomy" id="210409"/>
    <lineage>
        <taxon>Eukaryota</taxon>
        <taxon>Metazoa</taxon>
        <taxon>Ecdysozoa</taxon>
        <taxon>Arthropoda</taxon>
        <taxon>Crustacea</taxon>
        <taxon>Multicrustacea</taxon>
        <taxon>Malacostraca</taxon>
        <taxon>Eumalacostraca</taxon>
        <taxon>Eucarida</taxon>
        <taxon>Decapoda</taxon>
        <taxon>Pleocyemata</taxon>
        <taxon>Brachyura</taxon>
        <taxon>Eubrachyura</taxon>
        <taxon>Portunoidea</taxon>
        <taxon>Portunidae</taxon>
        <taxon>Portuninae</taxon>
        <taxon>Portunus</taxon>
    </lineage>
</organism>
<protein>
    <submittedName>
        <fullName evidence="1">Uncharacterized protein</fullName>
    </submittedName>
</protein>
<dbReference type="EMBL" id="VSRR010003586">
    <property type="protein sequence ID" value="MPC36714.1"/>
    <property type="molecule type" value="Genomic_DNA"/>
</dbReference>